<comment type="caution">
    <text evidence="8">The sequence shown here is derived from an EMBL/GenBank/DDBJ whole genome shotgun (WGS) entry which is preliminary data.</text>
</comment>
<protein>
    <submittedName>
        <fullName evidence="8">Wzz/FepE/Etk N-terminal domain-containing protein</fullName>
    </submittedName>
</protein>
<gene>
    <name evidence="8" type="ORF">P7M15_05465</name>
</gene>
<comment type="subcellular location">
    <subcellularLocation>
        <location evidence="1">Cell membrane</location>
        <topology evidence="1">Multi-pass membrane protein</topology>
    </subcellularLocation>
</comment>
<accession>A0AAW6QCP5</accession>
<reference evidence="8" key="1">
    <citation type="submission" date="2023-03" db="EMBL/GenBank/DDBJ databases">
        <title>Classification of Bisgaard taxon 6 and taxon 10 as Exercitatus varius gen. nov., spec. nov.</title>
        <authorList>
            <person name="Christensen H."/>
        </authorList>
    </citation>
    <scope>NUCLEOTIDE SEQUENCE</scope>
    <source>
        <strain evidence="8">86116</strain>
    </source>
</reference>
<dbReference type="InterPro" id="IPR050445">
    <property type="entry name" value="Bact_polysacc_biosynth/exp"/>
</dbReference>
<evidence type="ECO:0000313" key="8">
    <source>
        <dbReference type="EMBL" id="MDG2949970.1"/>
    </source>
</evidence>
<evidence type="ECO:0000256" key="5">
    <source>
        <dbReference type="ARBA" id="ARBA00023136"/>
    </source>
</evidence>
<dbReference type="PANTHER" id="PTHR32309">
    <property type="entry name" value="TYROSINE-PROTEIN KINASE"/>
    <property type="match status" value="1"/>
</dbReference>
<dbReference type="InterPro" id="IPR003856">
    <property type="entry name" value="LPS_length_determ_N"/>
</dbReference>
<dbReference type="PANTHER" id="PTHR32309:SF13">
    <property type="entry name" value="FERRIC ENTEROBACTIN TRANSPORT PROTEIN FEPE"/>
    <property type="match status" value="1"/>
</dbReference>
<dbReference type="AlphaFoldDB" id="A0AAW6QCP5"/>
<evidence type="ECO:0000256" key="2">
    <source>
        <dbReference type="ARBA" id="ARBA00022475"/>
    </source>
</evidence>
<feature type="domain" description="Polysaccharide chain length determinant N-terminal" evidence="7">
    <location>
        <begin position="10"/>
        <end position="111"/>
    </location>
</feature>
<evidence type="ECO:0000313" key="9">
    <source>
        <dbReference type="Proteomes" id="UP001214976"/>
    </source>
</evidence>
<evidence type="ECO:0000256" key="6">
    <source>
        <dbReference type="SAM" id="Phobius"/>
    </source>
</evidence>
<dbReference type="SUPFAM" id="SSF160355">
    <property type="entry name" value="Bacterial polysaccharide co-polymerase-like"/>
    <property type="match status" value="1"/>
</dbReference>
<keyword evidence="2" id="KW-1003">Cell membrane</keyword>
<dbReference type="Pfam" id="PF02706">
    <property type="entry name" value="Wzz"/>
    <property type="match status" value="1"/>
</dbReference>
<dbReference type="Gene3D" id="3.30.1890.10">
    <property type="entry name" value="FepE-like"/>
    <property type="match status" value="1"/>
</dbReference>
<dbReference type="Proteomes" id="UP001214976">
    <property type="component" value="Unassembled WGS sequence"/>
</dbReference>
<dbReference type="RefSeq" id="WP_317477069.1">
    <property type="nucleotide sequence ID" value="NZ_JARQTW010000008.1"/>
</dbReference>
<keyword evidence="5 6" id="KW-0472">Membrane</keyword>
<dbReference type="EMBL" id="JARQTW010000008">
    <property type="protein sequence ID" value="MDG2949970.1"/>
    <property type="molecule type" value="Genomic_DNA"/>
</dbReference>
<dbReference type="GO" id="GO:0004713">
    <property type="term" value="F:protein tyrosine kinase activity"/>
    <property type="evidence" value="ECO:0007669"/>
    <property type="project" value="TreeGrafter"/>
</dbReference>
<feature type="transmembrane region" description="Helical" evidence="6">
    <location>
        <begin position="339"/>
        <end position="363"/>
    </location>
</feature>
<organism evidence="8 9">
    <name type="scientific">Exercitatus varius</name>
    <dbReference type="NCBI Taxonomy" id="67857"/>
    <lineage>
        <taxon>Bacteria</taxon>
        <taxon>Pseudomonadati</taxon>
        <taxon>Pseudomonadota</taxon>
        <taxon>Gammaproteobacteria</taxon>
        <taxon>Pasteurellales</taxon>
        <taxon>Pasteurellaceae</taxon>
        <taxon>Exercitatus</taxon>
    </lineage>
</organism>
<evidence type="ECO:0000256" key="1">
    <source>
        <dbReference type="ARBA" id="ARBA00004651"/>
    </source>
</evidence>
<proteinExistence type="predicted"/>
<feature type="transmembrane region" description="Helical" evidence="6">
    <location>
        <begin position="26"/>
        <end position="44"/>
    </location>
</feature>
<evidence type="ECO:0000256" key="3">
    <source>
        <dbReference type="ARBA" id="ARBA00022692"/>
    </source>
</evidence>
<dbReference type="GO" id="GO:0005886">
    <property type="term" value="C:plasma membrane"/>
    <property type="evidence" value="ECO:0007669"/>
    <property type="project" value="UniProtKB-SubCell"/>
</dbReference>
<name>A0AAW6QCP5_9PAST</name>
<sequence length="373" mass="42831">MTNSELVKNDEIDLIDLIKVLWKKKLTVILSAFLFTIVAAVYAFTAKEKWTSIAEVISPRASDLGTYLELRKEYALIAGTDFDAGTLAKELYEKFDRLIYSLDEREAFFKQSGEYKRLAEDKGDDYKLLFDMMTKDTVITKPDEKKDPDAIGKKISFTAESPEIARDTLKEFINYVNNKAFQMDINEFLIWLNQRINALNYEKSLIEQDVAIQKSVRINNLSRAYEIAAEAGIKEYSRILSGDNLAISNIMASDTRIPLSDSQLSDGTYLFMLGEKYLQAQLDIVKNQPVIYPPKYYSIQEDLKKLKELLPKVKEAKAQTYTYQASPSYPVQRDRPKRLFILLGGGVFGGVLSIFFILISYLFNQNRRTEYKD</sequence>
<evidence type="ECO:0000256" key="4">
    <source>
        <dbReference type="ARBA" id="ARBA00022989"/>
    </source>
</evidence>
<keyword evidence="4 6" id="KW-1133">Transmembrane helix</keyword>
<evidence type="ECO:0000259" key="7">
    <source>
        <dbReference type="Pfam" id="PF02706"/>
    </source>
</evidence>
<keyword evidence="3 6" id="KW-0812">Transmembrane</keyword>